<dbReference type="AlphaFoldDB" id="A0A512BP78"/>
<dbReference type="OrthoDB" id="9810387at2"/>
<reference evidence="1 2" key="1">
    <citation type="submission" date="2019-07" db="EMBL/GenBank/DDBJ databases">
        <title>Whole genome shotgun sequence of Microvirga aerophila NBRC 106136.</title>
        <authorList>
            <person name="Hosoyama A."/>
            <person name="Uohara A."/>
            <person name="Ohji S."/>
            <person name="Ichikawa N."/>
        </authorList>
    </citation>
    <scope>NUCLEOTIDE SEQUENCE [LARGE SCALE GENOMIC DNA]</scope>
    <source>
        <strain evidence="1 2">NBRC 106136</strain>
    </source>
</reference>
<dbReference type="Proteomes" id="UP000321085">
    <property type="component" value="Unassembled WGS sequence"/>
</dbReference>
<keyword evidence="2" id="KW-1185">Reference proteome</keyword>
<accession>A0A512BP78</accession>
<dbReference type="RefSeq" id="WP_114183990.1">
    <property type="nucleotide sequence ID" value="NZ_BJYU01000016.1"/>
</dbReference>
<sequence length="108" mass="11569">MTSSDDVQKTILRNKLLGRWAAEKLGLTGRDAEAYSDALARGTVDPGRSDVFSTIRKDFDAVGVAESDARILHVMTELMLKAGNLMPTARGDSTDAAAATLARNLMSQ</sequence>
<dbReference type="InterPro" id="IPR038293">
    <property type="entry name" value="ATPase_inh_sub_z_sf"/>
</dbReference>
<proteinExistence type="predicted"/>
<dbReference type="InterPro" id="IPR009945">
    <property type="entry name" value="ATPase_inh_sub_z"/>
</dbReference>
<evidence type="ECO:0000313" key="2">
    <source>
        <dbReference type="Proteomes" id="UP000321085"/>
    </source>
</evidence>
<protein>
    <recommendedName>
        <fullName evidence="3">DUF1476 domain-containing protein</fullName>
    </recommendedName>
</protein>
<dbReference type="EMBL" id="BJYU01000016">
    <property type="protein sequence ID" value="GEO13760.1"/>
    <property type="molecule type" value="Genomic_DNA"/>
</dbReference>
<organism evidence="1 2">
    <name type="scientific">Microvirga aerophila</name>
    <dbReference type="NCBI Taxonomy" id="670291"/>
    <lineage>
        <taxon>Bacteria</taxon>
        <taxon>Pseudomonadati</taxon>
        <taxon>Pseudomonadota</taxon>
        <taxon>Alphaproteobacteria</taxon>
        <taxon>Hyphomicrobiales</taxon>
        <taxon>Methylobacteriaceae</taxon>
        <taxon>Microvirga</taxon>
    </lineage>
</organism>
<dbReference type="Gene3D" id="1.10.790.20">
    <property type="entry name" value="Domain of unknown function DUF1476"/>
    <property type="match status" value="1"/>
</dbReference>
<evidence type="ECO:0008006" key="3">
    <source>
        <dbReference type="Google" id="ProtNLM"/>
    </source>
</evidence>
<dbReference type="Pfam" id="PF07345">
    <property type="entry name" value="ATPaseInh_sub_z"/>
    <property type="match status" value="1"/>
</dbReference>
<gene>
    <name evidence="1" type="ORF">MAE02_14560</name>
</gene>
<name>A0A512BP78_9HYPH</name>
<evidence type="ECO:0000313" key="1">
    <source>
        <dbReference type="EMBL" id="GEO13760.1"/>
    </source>
</evidence>
<comment type="caution">
    <text evidence="1">The sequence shown here is derived from an EMBL/GenBank/DDBJ whole genome shotgun (WGS) entry which is preliminary data.</text>
</comment>